<comment type="caution">
    <text evidence="2">The sequence shown here is derived from an EMBL/GenBank/DDBJ whole genome shotgun (WGS) entry which is preliminary data.</text>
</comment>
<feature type="transmembrane region" description="Helical" evidence="1">
    <location>
        <begin position="98"/>
        <end position="117"/>
    </location>
</feature>
<keyword evidence="3" id="KW-1185">Reference proteome</keyword>
<protein>
    <submittedName>
        <fullName evidence="2">Uncharacterized protein</fullName>
    </submittedName>
</protein>
<name>A0ABQ6N3R4_9STRA</name>
<keyword evidence="1" id="KW-1133">Transmembrane helix</keyword>
<sequence length="121" mass="13116">MPLNRLVSLSTITAGTVIYCLALTIVINDDFLHGTLKDLHAISFHFRVRLNQMEASGNGDNAAVRKHRQNVADIDAITTAIEKNPQLPGRIFKQEIKAAVLVKVASAVLAACASALLRKNL</sequence>
<reference evidence="2 3" key="1">
    <citation type="journal article" date="2023" name="Commun. Biol.">
        <title>Genome analysis of Parmales, the sister group of diatoms, reveals the evolutionary specialization of diatoms from phago-mixotrophs to photoautotrophs.</title>
        <authorList>
            <person name="Ban H."/>
            <person name="Sato S."/>
            <person name="Yoshikawa S."/>
            <person name="Yamada K."/>
            <person name="Nakamura Y."/>
            <person name="Ichinomiya M."/>
            <person name="Sato N."/>
            <person name="Blanc-Mathieu R."/>
            <person name="Endo H."/>
            <person name="Kuwata A."/>
            <person name="Ogata H."/>
        </authorList>
    </citation>
    <scope>NUCLEOTIDE SEQUENCE [LARGE SCALE GENOMIC DNA]</scope>
</reference>
<dbReference type="Proteomes" id="UP001165060">
    <property type="component" value="Unassembled WGS sequence"/>
</dbReference>
<organism evidence="2 3">
    <name type="scientific">Tetraparma gracilis</name>
    <dbReference type="NCBI Taxonomy" id="2962635"/>
    <lineage>
        <taxon>Eukaryota</taxon>
        <taxon>Sar</taxon>
        <taxon>Stramenopiles</taxon>
        <taxon>Ochrophyta</taxon>
        <taxon>Bolidophyceae</taxon>
        <taxon>Parmales</taxon>
        <taxon>Triparmaceae</taxon>
        <taxon>Tetraparma</taxon>
    </lineage>
</organism>
<evidence type="ECO:0000313" key="2">
    <source>
        <dbReference type="EMBL" id="GMI39288.1"/>
    </source>
</evidence>
<keyword evidence="1" id="KW-0812">Transmembrane</keyword>
<evidence type="ECO:0000313" key="3">
    <source>
        <dbReference type="Proteomes" id="UP001165060"/>
    </source>
</evidence>
<dbReference type="EMBL" id="BRYB01002077">
    <property type="protein sequence ID" value="GMI39288.1"/>
    <property type="molecule type" value="Genomic_DNA"/>
</dbReference>
<feature type="transmembrane region" description="Helical" evidence="1">
    <location>
        <begin position="6"/>
        <end position="27"/>
    </location>
</feature>
<keyword evidence="1" id="KW-0472">Membrane</keyword>
<evidence type="ECO:0000256" key="1">
    <source>
        <dbReference type="SAM" id="Phobius"/>
    </source>
</evidence>
<accession>A0ABQ6N3R4</accession>
<gene>
    <name evidence="2" type="ORF">TeGR_g964</name>
</gene>
<proteinExistence type="predicted"/>